<reference evidence="1" key="2">
    <citation type="submission" date="2022-01" db="EMBL/GenBank/DDBJ databases">
        <authorList>
            <person name="Yamashiro T."/>
            <person name="Shiraishi A."/>
            <person name="Satake H."/>
            <person name="Nakayama K."/>
        </authorList>
    </citation>
    <scope>NUCLEOTIDE SEQUENCE</scope>
</reference>
<keyword evidence="2" id="KW-1185">Reference proteome</keyword>
<accession>A0ABQ5GJT8</accession>
<evidence type="ECO:0008006" key="3">
    <source>
        <dbReference type="Google" id="ProtNLM"/>
    </source>
</evidence>
<evidence type="ECO:0000313" key="2">
    <source>
        <dbReference type="Proteomes" id="UP001151760"/>
    </source>
</evidence>
<reference evidence="1" key="1">
    <citation type="journal article" date="2022" name="Int. J. Mol. Sci.">
        <title>Draft Genome of Tanacetum Coccineum: Genomic Comparison of Closely Related Tanacetum-Family Plants.</title>
        <authorList>
            <person name="Yamashiro T."/>
            <person name="Shiraishi A."/>
            <person name="Nakayama K."/>
            <person name="Satake H."/>
        </authorList>
    </citation>
    <scope>NUCLEOTIDE SEQUENCE</scope>
</reference>
<gene>
    <name evidence="1" type="ORF">Tco_1042478</name>
</gene>
<proteinExistence type="predicted"/>
<name>A0ABQ5GJT8_9ASTR</name>
<protein>
    <recommendedName>
        <fullName evidence="3">Jacalin-type lectin domain-containing protein</fullName>
    </recommendedName>
</protein>
<dbReference type="Proteomes" id="UP001151760">
    <property type="component" value="Unassembled WGS sequence"/>
</dbReference>
<sequence length="223" mass="25151">MACLATITSRFPSLFKSKRTHDSINNVINAIVEMRIYFHDVTIKMSQEHTVWKIGDWICSSTFNSFDKEGDGLTFNGKKSMNIIGSWKVGGIWSLGFLRILKRSKVPLVGEHGLNIVRNFEDLTELGKSESYEFVLNHKGDDKISIFIGLNRDLTIEIKNESWNNRFVDFKETIEANVCEETLNVVGFVVGLINNTTFVNVAIFNGFVEFAIVGGNAGDFGYF</sequence>
<organism evidence="1 2">
    <name type="scientific">Tanacetum coccineum</name>
    <dbReference type="NCBI Taxonomy" id="301880"/>
    <lineage>
        <taxon>Eukaryota</taxon>
        <taxon>Viridiplantae</taxon>
        <taxon>Streptophyta</taxon>
        <taxon>Embryophyta</taxon>
        <taxon>Tracheophyta</taxon>
        <taxon>Spermatophyta</taxon>
        <taxon>Magnoliopsida</taxon>
        <taxon>eudicotyledons</taxon>
        <taxon>Gunneridae</taxon>
        <taxon>Pentapetalae</taxon>
        <taxon>asterids</taxon>
        <taxon>campanulids</taxon>
        <taxon>Asterales</taxon>
        <taxon>Asteraceae</taxon>
        <taxon>Asteroideae</taxon>
        <taxon>Anthemideae</taxon>
        <taxon>Anthemidinae</taxon>
        <taxon>Tanacetum</taxon>
    </lineage>
</organism>
<dbReference type="EMBL" id="BQNB010018559">
    <property type="protein sequence ID" value="GJT75753.1"/>
    <property type="molecule type" value="Genomic_DNA"/>
</dbReference>
<comment type="caution">
    <text evidence="1">The sequence shown here is derived from an EMBL/GenBank/DDBJ whole genome shotgun (WGS) entry which is preliminary data.</text>
</comment>
<evidence type="ECO:0000313" key="1">
    <source>
        <dbReference type="EMBL" id="GJT75753.1"/>
    </source>
</evidence>